<protein>
    <recommendedName>
        <fullName evidence="4">EamA domain-containing protein</fullName>
    </recommendedName>
</protein>
<evidence type="ECO:0000256" key="1">
    <source>
        <dbReference type="SAM" id="Phobius"/>
    </source>
</evidence>
<feature type="transmembrane region" description="Helical" evidence="1">
    <location>
        <begin position="212"/>
        <end position="234"/>
    </location>
</feature>
<evidence type="ECO:0000313" key="3">
    <source>
        <dbReference type="Proteomes" id="UP000034881"/>
    </source>
</evidence>
<dbReference type="AlphaFoldDB" id="A0A0G0QNU0"/>
<feature type="transmembrane region" description="Helical" evidence="1">
    <location>
        <begin position="32"/>
        <end position="52"/>
    </location>
</feature>
<feature type="transmembrane region" description="Helical" evidence="1">
    <location>
        <begin position="240"/>
        <end position="260"/>
    </location>
</feature>
<feature type="transmembrane region" description="Helical" evidence="1">
    <location>
        <begin position="58"/>
        <end position="78"/>
    </location>
</feature>
<feature type="transmembrane region" description="Helical" evidence="1">
    <location>
        <begin position="272"/>
        <end position="296"/>
    </location>
</feature>
<evidence type="ECO:0000313" key="2">
    <source>
        <dbReference type="EMBL" id="KKR41788.1"/>
    </source>
</evidence>
<accession>A0A0G0QNU0</accession>
<proteinExistence type="predicted"/>
<dbReference type="EMBL" id="LBYB01000006">
    <property type="protein sequence ID" value="KKR41788.1"/>
    <property type="molecule type" value="Genomic_DNA"/>
</dbReference>
<gene>
    <name evidence="2" type="ORF">UT77_C0006G0020</name>
</gene>
<organism evidence="2 3">
    <name type="scientific">Candidatus Daviesbacteria bacterium GW2011_GWC2_40_12</name>
    <dbReference type="NCBI Taxonomy" id="1618431"/>
    <lineage>
        <taxon>Bacteria</taxon>
        <taxon>Candidatus Daviesiibacteriota</taxon>
    </lineage>
</organism>
<evidence type="ECO:0008006" key="4">
    <source>
        <dbReference type="Google" id="ProtNLM"/>
    </source>
</evidence>
<name>A0A0G0QNU0_9BACT</name>
<feature type="transmembrane region" description="Helical" evidence="1">
    <location>
        <begin position="173"/>
        <end position="191"/>
    </location>
</feature>
<keyword evidence="1" id="KW-1133">Transmembrane helix</keyword>
<feature type="transmembrane region" description="Helical" evidence="1">
    <location>
        <begin position="90"/>
        <end position="109"/>
    </location>
</feature>
<keyword evidence="1" id="KW-0472">Membrane</keyword>
<dbReference type="Proteomes" id="UP000034881">
    <property type="component" value="Unassembled WGS sequence"/>
</dbReference>
<reference evidence="2 3" key="1">
    <citation type="journal article" date="2015" name="Nature">
        <title>rRNA introns, odd ribosomes, and small enigmatic genomes across a large radiation of phyla.</title>
        <authorList>
            <person name="Brown C.T."/>
            <person name="Hug L.A."/>
            <person name="Thomas B.C."/>
            <person name="Sharon I."/>
            <person name="Castelle C.J."/>
            <person name="Singh A."/>
            <person name="Wilkins M.J."/>
            <person name="Williams K.H."/>
            <person name="Banfield J.F."/>
        </authorList>
    </citation>
    <scope>NUCLEOTIDE SEQUENCE [LARGE SCALE GENOMIC DNA]</scope>
</reference>
<sequence>MNHLAFTLAAYFFNALSILANKFLLKSTIPNPLIYTFYISFISLIALFALPFTKIPSLEVFILASLSTLLWTFGAYFMFKALKAGQVSRVIPIIGTIVPMILLTFASGTNALTNTQTAAIAILIAGVFFLTSSNWKGKIIKREITFEFLAAAGFASSYIILRQAYQSLDFLSVLAWSRLILLPFCLFVIAIPSLRTKIITSHGLKIDFFSQIGFIFLGGQAAGIFSELLIRYSITLANPALVNSLQGTQYIILFVFGIILSKKYPDIFKEKYTFAVLISKLIGIILIGTGLFLLAFSRI</sequence>
<comment type="caution">
    <text evidence="2">The sequence shown here is derived from an EMBL/GenBank/DDBJ whole genome shotgun (WGS) entry which is preliminary data.</text>
</comment>
<feature type="transmembrane region" description="Helical" evidence="1">
    <location>
        <begin position="115"/>
        <end position="132"/>
    </location>
</feature>
<feature type="transmembrane region" description="Helical" evidence="1">
    <location>
        <begin position="6"/>
        <end position="25"/>
    </location>
</feature>
<keyword evidence="1" id="KW-0812">Transmembrane</keyword>